<evidence type="ECO:0000256" key="1">
    <source>
        <dbReference type="SAM" id="MobiDB-lite"/>
    </source>
</evidence>
<sequence length="954" mass="102405">MEDHAESRPKEYSSRLTRARAANQEKRLAGRSLIGSASEGNLLDSATRQLVDHPRDSNGQLDMHAMDSISIHSPPPATPLNSCATTSSPTLSPVSRTPPMPPKPPEPIDEAPVVSGDAEVYMQPSEGSSSAAFWEWSDPVEMMAVVEPGQLLRVLNGAGKTIYRVQLPKEGRVIFLGWEPSGCALAAVQNHGGAFLWFPSRPDSVQQWEGMQFSSQLMKSSVLKRNSHFNTCFACWSPASKLVLGLHDGNFAVWDLKSNETFISRKHFAGKHKNPITCGAWGLDGQILALGSVNMLKVSQPLNSASWEVTAAKLSLPENDLSFQELSFSHSSGTLAALAGSSVFRHLCVYSVRDEGKKKGGNLEPVGEIHPNTTIGAIAAIFWIANEVMAVATTNGFIILAQYDQADGVLVEDQHKVCDNRVAGATYCKNLGHLAIADQDKISFFDPLYCRIASSVPLPPAPDGNRYTKLQCAGASIMISRSDGYIIRVKMPPLQTPNLELLTVSRGNKAETAEAANAAMLPGTCSSIKLVTSVSPSDGATSSAHFKVMHSFSREKGLLAFANSENELVVKKVTAPGGDALPAGEHQETLSREELPKSNCSYFEWDPSFQNVLAIGIRGFGIAMYTPNGSGTQMWAGMQYKSGIVPIKSSQKTFDPIFAKWNNAGQLAAGMADGTFAVYDSVSSQIFVGTKSGTHNNSITAGDWLSSLFAPALALASMNVIKVSQAFDNVEWSATALKLKLGKEGERTRRLSSPSIRLARSKSSASVSDPEGLCFEEIRFSPSGKYLATLAAPKPAPSHKHVTVYEIQDQRESLVPVRDMVDRDVGSPFGFSWIENSTLLIFCRASSGREGSCVKTMVIGGFTGTTTWPPPGVSAPGWLVAASATTQGLLALVFDTGDKRGCLQILACPAMKVLAEQRLDGTPESMSLRPGIHGSSFISIAYQAGGLELFELVP</sequence>
<comment type="caution">
    <text evidence="2">The sequence shown here is derived from an EMBL/GenBank/DDBJ whole genome shotgun (WGS) entry which is preliminary data.</text>
</comment>
<dbReference type="GO" id="GO:0005929">
    <property type="term" value="C:cilium"/>
    <property type="evidence" value="ECO:0007669"/>
    <property type="project" value="TreeGrafter"/>
</dbReference>
<dbReference type="InterPro" id="IPR015943">
    <property type="entry name" value="WD40/YVTN_repeat-like_dom_sf"/>
</dbReference>
<feature type="region of interest" description="Disordered" evidence="1">
    <location>
        <begin position="1"/>
        <end position="106"/>
    </location>
</feature>
<dbReference type="GO" id="GO:0060271">
    <property type="term" value="P:cilium assembly"/>
    <property type="evidence" value="ECO:0007669"/>
    <property type="project" value="TreeGrafter"/>
</dbReference>
<evidence type="ECO:0000313" key="2">
    <source>
        <dbReference type="EMBL" id="KAL1519498.1"/>
    </source>
</evidence>
<dbReference type="AlphaFoldDB" id="A0AB34JDP8"/>
<evidence type="ECO:0008006" key="4">
    <source>
        <dbReference type="Google" id="ProtNLM"/>
    </source>
</evidence>
<accession>A0AB34JDP8</accession>
<feature type="compositionally biased region" description="Polar residues" evidence="1">
    <location>
        <begin position="79"/>
        <end position="92"/>
    </location>
</feature>
<dbReference type="GO" id="GO:0035721">
    <property type="term" value="P:intraciliary retrograde transport"/>
    <property type="evidence" value="ECO:0007669"/>
    <property type="project" value="InterPro"/>
</dbReference>
<name>A0AB34JDP8_PRYPA</name>
<dbReference type="PANTHER" id="PTHR14920">
    <property type="entry name" value="OSMOTIC AVOIDANCE ABNORMAL PROTEIN 1/WD REPEAT MEMBRANE PROTEIN"/>
    <property type="match status" value="1"/>
</dbReference>
<evidence type="ECO:0000313" key="3">
    <source>
        <dbReference type="Proteomes" id="UP001515480"/>
    </source>
</evidence>
<dbReference type="SUPFAM" id="SSF50978">
    <property type="entry name" value="WD40 repeat-like"/>
    <property type="match status" value="1"/>
</dbReference>
<protein>
    <recommendedName>
        <fullName evidence="4">Cilia- and flagella-associated protein 43</fullName>
    </recommendedName>
</protein>
<dbReference type="InterPro" id="IPR036322">
    <property type="entry name" value="WD40_repeat_dom_sf"/>
</dbReference>
<feature type="compositionally biased region" description="Pro residues" evidence="1">
    <location>
        <begin position="96"/>
        <end position="105"/>
    </location>
</feature>
<dbReference type="Proteomes" id="UP001515480">
    <property type="component" value="Unassembled WGS sequence"/>
</dbReference>
<dbReference type="InterPro" id="IPR040379">
    <property type="entry name" value="WDR19/dyf-2"/>
</dbReference>
<dbReference type="SUPFAM" id="SSF82171">
    <property type="entry name" value="DPP6 N-terminal domain-like"/>
    <property type="match status" value="1"/>
</dbReference>
<keyword evidence="3" id="KW-1185">Reference proteome</keyword>
<feature type="compositionally biased region" description="Basic and acidic residues" evidence="1">
    <location>
        <begin position="1"/>
        <end position="13"/>
    </location>
</feature>
<gene>
    <name evidence="2" type="ORF">AB1Y20_023015</name>
</gene>
<organism evidence="2 3">
    <name type="scientific">Prymnesium parvum</name>
    <name type="common">Toxic golden alga</name>
    <dbReference type="NCBI Taxonomy" id="97485"/>
    <lineage>
        <taxon>Eukaryota</taxon>
        <taxon>Haptista</taxon>
        <taxon>Haptophyta</taxon>
        <taxon>Prymnesiophyceae</taxon>
        <taxon>Prymnesiales</taxon>
        <taxon>Prymnesiaceae</taxon>
        <taxon>Prymnesium</taxon>
    </lineage>
</organism>
<dbReference type="GO" id="GO:0030991">
    <property type="term" value="C:intraciliary transport particle A"/>
    <property type="evidence" value="ECO:0007669"/>
    <property type="project" value="TreeGrafter"/>
</dbReference>
<dbReference type="PANTHER" id="PTHR14920:SF0">
    <property type="entry name" value="WD REPEAT DOMAIN 19"/>
    <property type="match status" value="1"/>
</dbReference>
<proteinExistence type="predicted"/>
<reference evidence="2 3" key="1">
    <citation type="journal article" date="2024" name="Science">
        <title>Giant polyketide synthase enzymes in the biosynthesis of giant marine polyether toxins.</title>
        <authorList>
            <person name="Fallon T.R."/>
            <person name="Shende V.V."/>
            <person name="Wierzbicki I.H."/>
            <person name="Pendleton A.L."/>
            <person name="Watervoot N.F."/>
            <person name="Auber R.P."/>
            <person name="Gonzalez D.J."/>
            <person name="Wisecaver J.H."/>
            <person name="Moore B.S."/>
        </authorList>
    </citation>
    <scope>NUCLEOTIDE SEQUENCE [LARGE SCALE GENOMIC DNA]</scope>
    <source>
        <strain evidence="2 3">12B1</strain>
    </source>
</reference>
<dbReference type="EMBL" id="JBGBPQ010000009">
    <property type="protein sequence ID" value="KAL1519498.1"/>
    <property type="molecule type" value="Genomic_DNA"/>
</dbReference>
<dbReference type="Gene3D" id="2.130.10.10">
    <property type="entry name" value="YVTN repeat-like/Quinoprotein amine dehydrogenase"/>
    <property type="match status" value="1"/>
</dbReference>